<dbReference type="Pfam" id="PF00378">
    <property type="entry name" value="ECH_1"/>
    <property type="match status" value="1"/>
</dbReference>
<evidence type="ECO:0000313" key="2">
    <source>
        <dbReference type="EMBL" id="SLN67090.1"/>
    </source>
</evidence>
<evidence type="ECO:0000256" key="1">
    <source>
        <dbReference type="ARBA" id="ARBA00005254"/>
    </source>
</evidence>
<dbReference type="InParanoid" id="A0A1Y5TSC4"/>
<name>A0A1Y5TSC4_9PROT</name>
<dbReference type="CDD" id="cd06558">
    <property type="entry name" value="crotonase-like"/>
    <property type="match status" value="1"/>
</dbReference>
<protein>
    <submittedName>
        <fullName evidence="2">Putative enoyl-CoA hydratase echA8</fullName>
        <ecNumber evidence="2">4.2.1.17</ecNumber>
    </submittedName>
</protein>
<dbReference type="GO" id="GO:0006635">
    <property type="term" value="P:fatty acid beta-oxidation"/>
    <property type="evidence" value="ECO:0007669"/>
    <property type="project" value="TreeGrafter"/>
</dbReference>
<dbReference type="InterPro" id="IPR001753">
    <property type="entry name" value="Enoyl-CoA_hydra/iso"/>
</dbReference>
<keyword evidence="3" id="KW-1185">Reference proteome</keyword>
<keyword evidence="2" id="KW-0456">Lyase</keyword>
<dbReference type="PANTHER" id="PTHR11941:SF171">
    <property type="entry name" value="SD19268P"/>
    <property type="match status" value="1"/>
</dbReference>
<dbReference type="EMBL" id="FWFR01000002">
    <property type="protein sequence ID" value="SLN67090.1"/>
    <property type="molecule type" value="Genomic_DNA"/>
</dbReference>
<dbReference type="PANTHER" id="PTHR11941">
    <property type="entry name" value="ENOYL-COA HYDRATASE-RELATED"/>
    <property type="match status" value="1"/>
</dbReference>
<evidence type="ECO:0000313" key="3">
    <source>
        <dbReference type="Proteomes" id="UP000193200"/>
    </source>
</evidence>
<comment type="similarity">
    <text evidence="1">Belongs to the enoyl-CoA hydratase/isomerase family.</text>
</comment>
<dbReference type="AlphaFoldDB" id="A0A1Y5TSC4"/>
<reference evidence="2 3" key="1">
    <citation type="submission" date="2017-03" db="EMBL/GenBank/DDBJ databases">
        <authorList>
            <person name="Afonso C.L."/>
            <person name="Miller P.J."/>
            <person name="Scott M.A."/>
            <person name="Spackman E."/>
            <person name="Goraichik I."/>
            <person name="Dimitrov K.M."/>
            <person name="Suarez D.L."/>
            <person name="Swayne D.E."/>
        </authorList>
    </citation>
    <scope>NUCLEOTIDE SEQUENCE [LARGE SCALE GENOMIC DNA]</scope>
    <source>
        <strain evidence="2 3">CECT 7691</strain>
    </source>
</reference>
<proteinExistence type="inferred from homology"/>
<dbReference type="GO" id="GO:0004300">
    <property type="term" value="F:enoyl-CoA hydratase activity"/>
    <property type="evidence" value="ECO:0007669"/>
    <property type="project" value="UniProtKB-EC"/>
</dbReference>
<dbReference type="EC" id="4.2.1.17" evidence="2"/>
<dbReference type="SUPFAM" id="SSF52096">
    <property type="entry name" value="ClpP/crotonase"/>
    <property type="match status" value="1"/>
</dbReference>
<dbReference type="Gene3D" id="3.90.226.10">
    <property type="entry name" value="2-enoyl-CoA Hydratase, Chain A, domain 1"/>
    <property type="match status" value="1"/>
</dbReference>
<sequence>MSETETTRQFGHPDDRGVVTCRIESRDGGEVARITLDHPGKMNSVGSAMMTALTEAFAGLGRRPGLRAVVIRGAGNKAFVGGAFLPELFTLDPAQARDFIWRMHLVFKSIRDCPVPVIAGIHGYCLGAGTELAAACDIRIADETTTFGMPEVRVGMPSLIEAALLPLLIGWGKTREMLMTGANYSAREGFDMGFFQTVCEAGGVDAAVERTVSNIFAAGPLAVRAQKRLINTWEELTPDEGIALSVDYMAEAYEGGEPQRMIAPLISRKKS</sequence>
<accession>A0A1Y5TSC4</accession>
<dbReference type="InterPro" id="IPR029045">
    <property type="entry name" value="ClpP/crotonase-like_dom_sf"/>
</dbReference>
<gene>
    <name evidence="2" type="primary">echA8_11</name>
    <name evidence="2" type="ORF">OCH7691_03110</name>
</gene>
<organism evidence="2 3">
    <name type="scientific">Oceanibacterium hippocampi</name>
    <dbReference type="NCBI Taxonomy" id="745714"/>
    <lineage>
        <taxon>Bacteria</taxon>
        <taxon>Pseudomonadati</taxon>
        <taxon>Pseudomonadota</taxon>
        <taxon>Alphaproteobacteria</taxon>
        <taxon>Sneathiellales</taxon>
        <taxon>Sneathiellaceae</taxon>
        <taxon>Oceanibacterium</taxon>
    </lineage>
</organism>
<dbReference type="Proteomes" id="UP000193200">
    <property type="component" value="Unassembled WGS sequence"/>
</dbReference>